<feature type="transmembrane region" description="Helical" evidence="6">
    <location>
        <begin position="103"/>
        <end position="124"/>
    </location>
</feature>
<proteinExistence type="predicted"/>
<organism evidence="7 8">
    <name type="scientific">Mobilisporobacter senegalensis</name>
    <dbReference type="NCBI Taxonomy" id="1329262"/>
    <lineage>
        <taxon>Bacteria</taxon>
        <taxon>Bacillati</taxon>
        <taxon>Bacillota</taxon>
        <taxon>Clostridia</taxon>
        <taxon>Lachnospirales</taxon>
        <taxon>Lachnospiraceae</taxon>
        <taxon>Mobilisporobacter</taxon>
    </lineage>
</organism>
<evidence type="ECO:0000256" key="2">
    <source>
        <dbReference type="ARBA" id="ARBA00022475"/>
    </source>
</evidence>
<dbReference type="PANTHER" id="PTHR32196:SF72">
    <property type="entry name" value="RIBOSE IMPORT PERMEASE PROTEIN RBSC"/>
    <property type="match status" value="1"/>
</dbReference>
<keyword evidence="2" id="KW-1003">Cell membrane</keyword>
<feature type="transmembrane region" description="Helical" evidence="6">
    <location>
        <begin position="130"/>
        <end position="150"/>
    </location>
</feature>
<keyword evidence="8" id="KW-1185">Reference proteome</keyword>
<feature type="transmembrane region" description="Helical" evidence="6">
    <location>
        <begin position="263"/>
        <end position="290"/>
    </location>
</feature>
<name>A0A3N1XQJ0_9FIRM</name>
<dbReference type="Proteomes" id="UP000273083">
    <property type="component" value="Unassembled WGS sequence"/>
</dbReference>
<dbReference type="PANTHER" id="PTHR32196">
    <property type="entry name" value="ABC TRANSPORTER PERMEASE PROTEIN YPHD-RELATED-RELATED"/>
    <property type="match status" value="1"/>
</dbReference>
<protein>
    <submittedName>
        <fullName evidence="7">Ribose transport system permease protein</fullName>
    </submittedName>
</protein>
<dbReference type="CDD" id="cd06579">
    <property type="entry name" value="TM_PBP1_transp_AraH_like"/>
    <property type="match status" value="1"/>
</dbReference>
<dbReference type="AlphaFoldDB" id="A0A3N1XQJ0"/>
<dbReference type="Pfam" id="PF02653">
    <property type="entry name" value="BPD_transp_2"/>
    <property type="match status" value="1"/>
</dbReference>
<feature type="transmembrane region" description="Helical" evidence="6">
    <location>
        <begin position="25"/>
        <end position="41"/>
    </location>
</feature>
<keyword evidence="5 6" id="KW-0472">Membrane</keyword>
<feature type="transmembrane region" description="Helical" evidence="6">
    <location>
        <begin position="223"/>
        <end position="242"/>
    </location>
</feature>
<dbReference type="GO" id="GO:0022857">
    <property type="term" value="F:transmembrane transporter activity"/>
    <property type="evidence" value="ECO:0007669"/>
    <property type="project" value="InterPro"/>
</dbReference>
<sequence length="330" mass="34910">MKEMNKQSTTLRIIDRLKSSNSSDIMTVLGAYLILVIFFSIKSPYFLRVNNFLNIGLYAAIMGAVACSMTFINVSGCIDISVGSQIAVVGMVVATLSRLELPIGIIILGGLLAGGLCGAFNGFFITKIKINPFITTIASMQILRGIAYLISNGQTIVVTNDVLKFIGRGRFFGIPVTLIILIIMYLIFGFVGKYTVFGRSIYMIGGNAQSSFLSGIKVQKTKFIIYAINGVMAGAAGIMLTAQTGAGLPMAAAETNMQALSAVILGGAGLTGGKGTILGTFIGVFVLSTLNNGMVMLNIQTFWQQVIVGTVLLIAVAIDAIKGGSLKRKI</sequence>
<comment type="caution">
    <text evidence="7">The sequence shown here is derived from an EMBL/GenBank/DDBJ whole genome shotgun (WGS) entry which is preliminary data.</text>
</comment>
<evidence type="ECO:0000256" key="6">
    <source>
        <dbReference type="SAM" id="Phobius"/>
    </source>
</evidence>
<feature type="transmembrane region" description="Helical" evidence="6">
    <location>
        <begin position="53"/>
        <end position="72"/>
    </location>
</feature>
<reference evidence="7 8" key="1">
    <citation type="submission" date="2018-11" db="EMBL/GenBank/DDBJ databases">
        <title>Genomic Encyclopedia of Type Strains, Phase IV (KMG-IV): sequencing the most valuable type-strain genomes for metagenomic binning, comparative biology and taxonomic classification.</title>
        <authorList>
            <person name="Goeker M."/>
        </authorList>
    </citation>
    <scope>NUCLEOTIDE SEQUENCE [LARGE SCALE GENOMIC DNA]</scope>
    <source>
        <strain evidence="7 8">DSM 26537</strain>
    </source>
</reference>
<evidence type="ECO:0000256" key="4">
    <source>
        <dbReference type="ARBA" id="ARBA00022989"/>
    </source>
</evidence>
<keyword evidence="3 6" id="KW-0812">Transmembrane</keyword>
<dbReference type="RefSeq" id="WP_170164327.1">
    <property type="nucleotide sequence ID" value="NZ_RJVG01000006.1"/>
</dbReference>
<accession>A0A3N1XQJ0</accession>
<evidence type="ECO:0000256" key="1">
    <source>
        <dbReference type="ARBA" id="ARBA00004651"/>
    </source>
</evidence>
<evidence type="ECO:0000313" key="8">
    <source>
        <dbReference type="Proteomes" id="UP000273083"/>
    </source>
</evidence>
<feature type="transmembrane region" description="Helical" evidence="6">
    <location>
        <begin position="171"/>
        <end position="191"/>
    </location>
</feature>
<evidence type="ECO:0000256" key="3">
    <source>
        <dbReference type="ARBA" id="ARBA00022692"/>
    </source>
</evidence>
<dbReference type="InterPro" id="IPR001851">
    <property type="entry name" value="ABC_transp_permease"/>
</dbReference>
<feature type="transmembrane region" description="Helical" evidence="6">
    <location>
        <begin position="302"/>
        <end position="321"/>
    </location>
</feature>
<dbReference type="EMBL" id="RJVG01000006">
    <property type="protein sequence ID" value="ROR27352.1"/>
    <property type="molecule type" value="Genomic_DNA"/>
</dbReference>
<keyword evidence="4 6" id="KW-1133">Transmembrane helix</keyword>
<comment type="subcellular location">
    <subcellularLocation>
        <location evidence="1">Cell membrane</location>
        <topology evidence="1">Multi-pass membrane protein</topology>
    </subcellularLocation>
</comment>
<gene>
    <name evidence="7" type="ORF">EDD66_10647</name>
</gene>
<evidence type="ECO:0000256" key="5">
    <source>
        <dbReference type="ARBA" id="ARBA00023136"/>
    </source>
</evidence>
<evidence type="ECO:0000313" key="7">
    <source>
        <dbReference type="EMBL" id="ROR27352.1"/>
    </source>
</evidence>
<dbReference type="GO" id="GO:0005886">
    <property type="term" value="C:plasma membrane"/>
    <property type="evidence" value="ECO:0007669"/>
    <property type="project" value="UniProtKB-SubCell"/>
</dbReference>